<accession>A0A656ALD3</accession>
<protein>
    <submittedName>
        <fullName evidence="1">Uncharacterized protein</fullName>
    </submittedName>
</protein>
<gene>
    <name evidence="1" type="ORF">ERS013200_03448</name>
</gene>
<organism evidence="1 2">
    <name type="scientific">Vibrio cholerae</name>
    <dbReference type="NCBI Taxonomy" id="666"/>
    <lineage>
        <taxon>Bacteria</taxon>
        <taxon>Pseudomonadati</taxon>
        <taxon>Pseudomonadota</taxon>
        <taxon>Gammaproteobacteria</taxon>
        <taxon>Vibrionales</taxon>
        <taxon>Vibrionaceae</taxon>
        <taxon>Vibrio</taxon>
    </lineage>
</organism>
<name>A0A656ALD3_VIBCL</name>
<evidence type="ECO:0000313" key="1">
    <source>
        <dbReference type="EMBL" id="CSD18197.1"/>
    </source>
</evidence>
<dbReference type="EMBL" id="CWQY01000034">
    <property type="protein sequence ID" value="CSD18197.1"/>
    <property type="molecule type" value="Genomic_DNA"/>
</dbReference>
<sequence length="107" mass="11834">MIGKFSQQGAKQWIVTRAASKGEARIVQAATNTVTQLCGGRFGKSHHQNLINTQWMRVASFRAAMSKHQTQIQPCDGIGFSGACRGFNQPRSMQGKAQRIERNSELI</sequence>
<proteinExistence type="predicted"/>
<dbReference type="Proteomes" id="UP000041770">
    <property type="component" value="Unassembled WGS sequence"/>
</dbReference>
<dbReference type="AlphaFoldDB" id="A0A656ALD3"/>
<reference evidence="1 2" key="1">
    <citation type="submission" date="2015-07" db="EMBL/GenBank/DDBJ databases">
        <authorList>
            <consortium name="Pathogen Informatics"/>
        </authorList>
    </citation>
    <scope>NUCLEOTIDE SEQUENCE [LARGE SCALE GENOMIC DNA]</scope>
    <source>
        <strain evidence="1 2">A316</strain>
    </source>
</reference>
<evidence type="ECO:0000313" key="2">
    <source>
        <dbReference type="Proteomes" id="UP000041770"/>
    </source>
</evidence>